<dbReference type="EMBL" id="JACHJJ010000008">
    <property type="protein sequence ID" value="MBB5963536.1"/>
    <property type="molecule type" value="Genomic_DNA"/>
</dbReference>
<dbReference type="AlphaFoldDB" id="A0A841D7Z8"/>
<comment type="caution">
    <text evidence="2">The sequence shown here is derived from an EMBL/GenBank/DDBJ whole genome shotgun (WGS) entry which is preliminary data.</text>
</comment>
<dbReference type="InterPro" id="IPR036513">
    <property type="entry name" value="STAS_dom_sf"/>
</dbReference>
<dbReference type="Pfam" id="PF13466">
    <property type="entry name" value="STAS_2"/>
    <property type="match status" value="1"/>
</dbReference>
<dbReference type="Proteomes" id="UP000562352">
    <property type="component" value="Unassembled WGS sequence"/>
</dbReference>
<sequence length="109" mass="11718">MVDQLLYADPQLRIVCQTSVGPSTVRLIGEIDARNTAEVTRTLAHAARIDDSYVIDGSALTFIDVAGTRALITAVGADRRRLRAPSRPLRHILDIAYPLPTGTVTPPAA</sequence>
<dbReference type="CDD" id="cd07043">
    <property type="entry name" value="STAS_anti-anti-sigma_factors"/>
    <property type="match status" value="1"/>
</dbReference>
<reference evidence="2 3" key="1">
    <citation type="submission" date="2020-08" db="EMBL/GenBank/DDBJ databases">
        <title>Genomic Encyclopedia of Type Strains, Phase III (KMG-III): the genomes of soil and plant-associated and newly described type strains.</title>
        <authorList>
            <person name="Whitman W."/>
        </authorList>
    </citation>
    <scope>NUCLEOTIDE SEQUENCE [LARGE SCALE GENOMIC DNA]</scope>
    <source>
        <strain evidence="2 3">CECT 3303</strain>
    </source>
</reference>
<dbReference type="RefSeq" id="WP_221473633.1">
    <property type="nucleotide sequence ID" value="NZ_BAAAWZ010000001.1"/>
</dbReference>
<feature type="domain" description="STAS" evidence="1">
    <location>
        <begin position="25"/>
        <end position="72"/>
    </location>
</feature>
<accession>A0A841D7Z8</accession>
<proteinExistence type="predicted"/>
<evidence type="ECO:0000313" key="2">
    <source>
        <dbReference type="EMBL" id="MBB5963536.1"/>
    </source>
</evidence>
<organism evidence="2 3">
    <name type="scientific">Planomonospora venezuelensis</name>
    <dbReference type="NCBI Taxonomy" id="1999"/>
    <lineage>
        <taxon>Bacteria</taxon>
        <taxon>Bacillati</taxon>
        <taxon>Actinomycetota</taxon>
        <taxon>Actinomycetes</taxon>
        <taxon>Streptosporangiales</taxon>
        <taxon>Streptosporangiaceae</taxon>
        <taxon>Planomonospora</taxon>
    </lineage>
</organism>
<name>A0A841D7Z8_PLAVE</name>
<dbReference type="InterPro" id="IPR058548">
    <property type="entry name" value="MlaB-like_STAS"/>
</dbReference>
<dbReference type="InterPro" id="IPR002645">
    <property type="entry name" value="STAS_dom"/>
</dbReference>
<evidence type="ECO:0000313" key="3">
    <source>
        <dbReference type="Proteomes" id="UP000562352"/>
    </source>
</evidence>
<dbReference type="Gene3D" id="3.30.750.24">
    <property type="entry name" value="STAS domain"/>
    <property type="match status" value="1"/>
</dbReference>
<dbReference type="PROSITE" id="PS50801">
    <property type="entry name" value="STAS"/>
    <property type="match status" value="1"/>
</dbReference>
<keyword evidence="3" id="KW-1185">Reference proteome</keyword>
<gene>
    <name evidence="2" type="ORF">FHS22_002816</name>
</gene>
<evidence type="ECO:0000259" key="1">
    <source>
        <dbReference type="PROSITE" id="PS50801"/>
    </source>
</evidence>
<protein>
    <submittedName>
        <fullName evidence="2">Anti-anti-sigma regulatory factor</fullName>
    </submittedName>
</protein>
<dbReference type="SUPFAM" id="SSF52091">
    <property type="entry name" value="SpoIIaa-like"/>
    <property type="match status" value="1"/>
</dbReference>